<dbReference type="PROSITE" id="PS50928">
    <property type="entry name" value="ABC_TM1"/>
    <property type="match status" value="1"/>
</dbReference>
<keyword evidence="8 9" id="KW-0472">Membrane</keyword>
<evidence type="ECO:0000256" key="8">
    <source>
        <dbReference type="ARBA" id="ARBA00023136"/>
    </source>
</evidence>
<keyword evidence="13" id="KW-1185">Reference proteome</keyword>
<feature type="transmembrane region" description="Helical" evidence="9">
    <location>
        <begin position="12"/>
        <end position="35"/>
    </location>
</feature>
<comment type="subcellular location">
    <subcellularLocation>
        <location evidence="1 9">Cell membrane</location>
        <topology evidence="1 9">Multi-pass membrane protein</topology>
    </subcellularLocation>
</comment>
<dbReference type="PANTHER" id="PTHR47314">
    <property type="entry name" value="MALTOSE/MALTODEXTRIN TRANSPORT SYSTEM PERMEASE PROTEIN MALF"/>
    <property type="match status" value="1"/>
</dbReference>
<comment type="function">
    <text evidence="10">Part of the ABC transporter complex MalEFGK involved in maltose/maltodextrin import. Probably responsible for the translocation of the substrate across the membrane.</text>
</comment>
<dbReference type="InterPro" id="IPR000515">
    <property type="entry name" value="MetI-like"/>
</dbReference>
<gene>
    <name evidence="12" type="ORF">HNR42_000472</name>
</gene>
<comment type="similarity">
    <text evidence="2 10">Belongs to the binding-protein-dependent transport system permease family. MalFG subfamily.</text>
</comment>
<evidence type="ECO:0000256" key="3">
    <source>
        <dbReference type="ARBA" id="ARBA00022448"/>
    </source>
</evidence>
<dbReference type="InterPro" id="IPR035277">
    <property type="entry name" value="MalF_N"/>
</dbReference>
<proteinExistence type="inferred from homology"/>
<evidence type="ECO:0000256" key="10">
    <source>
        <dbReference type="RuleBase" id="RU367050"/>
    </source>
</evidence>
<dbReference type="Gene3D" id="1.20.58.370">
    <property type="entry name" value="MalF N-terminal region-like"/>
    <property type="match status" value="1"/>
</dbReference>
<feature type="transmembrane region" description="Helical" evidence="9">
    <location>
        <begin position="79"/>
        <end position="103"/>
    </location>
</feature>
<evidence type="ECO:0000313" key="12">
    <source>
        <dbReference type="EMBL" id="MBB6097058.1"/>
    </source>
</evidence>
<organism evidence="12 13">
    <name type="scientific">Deinobacterium chartae</name>
    <dbReference type="NCBI Taxonomy" id="521158"/>
    <lineage>
        <taxon>Bacteria</taxon>
        <taxon>Thermotogati</taxon>
        <taxon>Deinococcota</taxon>
        <taxon>Deinococci</taxon>
        <taxon>Deinococcales</taxon>
        <taxon>Deinococcaceae</taxon>
        <taxon>Deinobacterium</taxon>
    </lineage>
</organism>
<protein>
    <recommendedName>
        <fullName evidence="10">Maltose/maltodextrin transport system permease protein</fullName>
    </recommendedName>
</protein>
<dbReference type="InterPro" id="IPR035906">
    <property type="entry name" value="MetI-like_sf"/>
</dbReference>
<dbReference type="SUPFAM" id="SSF160964">
    <property type="entry name" value="MalF N-terminal region-like"/>
    <property type="match status" value="1"/>
</dbReference>
<dbReference type="SUPFAM" id="SSF161098">
    <property type="entry name" value="MetI-like"/>
    <property type="match status" value="1"/>
</dbReference>
<evidence type="ECO:0000256" key="5">
    <source>
        <dbReference type="ARBA" id="ARBA00022597"/>
    </source>
</evidence>
<keyword evidence="7 9" id="KW-1133">Transmembrane helix</keyword>
<feature type="transmembrane region" description="Helical" evidence="9">
    <location>
        <begin position="265"/>
        <end position="285"/>
    </location>
</feature>
<keyword evidence="6 9" id="KW-0812">Transmembrane</keyword>
<evidence type="ECO:0000256" key="9">
    <source>
        <dbReference type="RuleBase" id="RU363032"/>
    </source>
</evidence>
<keyword evidence="5 10" id="KW-0762">Sugar transport</keyword>
<dbReference type="Gene3D" id="1.10.3720.10">
    <property type="entry name" value="MetI-like"/>
    <property type="match status" value="1"/>
</dbReference>
<dbReference type="GO" id="GO:0042956">
    <property type="term" value="P:maltodextrin transmembrane transport"/>
    <property type="evidence" value="ECO:0007669"/>
    <property type="project" value="TreeGrafter"/>
</dbReference>
<evidence type="ECO:0000256" key="7">
    <source>
        <dbReference type="ARBA" id="ARBA00022989"/>
    </source>
</evidence>
<dbReference type="AlphaFoldDB" id="A0A841HYN9"/>
<feature type="transmembrane region" description="Helical" evidence="9">
    <location>
        <begin position="226"/>
        <end position="253"/>
    </location>
</feature>
<dbReference type="EMBL" id="JACHHG010000002">
    <property type="protein sequence ID" value="MBB6097058.1"/>
    <property type="molecule type" value="Genomic_DNA"/>
</dbReference>
<keyword evidence="3 9" id="KW-0813">Transport</keyword>
<evidence type="ECO:0000256" key="2">
    <source>
        <dbReference type="ARBA" id="ARBA00009047"/>
    </source>
</evidence>
<reference evidence="12 13" key="1">
    <citation type="submission" date="2020-08" db="EMBL/GenBank/DDBJ databases">
        <title>Genomic Encyclopedia of Type Strains, Phase IV (KMG-IV): sequencing the most valuable type-strain genomes for metagenomic binning, comparative biology and taxonomic classification.</title>
        <authorList>
            <person name="Goeker M."/>
        </authorList>
    </citation>
    <scope>NUCLEOTIDE SEQUENCE [LARGE SCALE GENOMIC DNA]</scope>
    <source>
        <strain evidence="12 13">DSM 21458</strain>
    </source>
</reference>
<dbReference type="CDD" id="cd06261">
    <property type="entry name" value="TM_PBP2"/>
    <property type="match status" value="1"/>
</dbReference>
<feature type="transmembrane region" description="Helical" evidence="9">
    <location>
        <begin position="47"/>
        <end position="67"/>
    </location>
</feature>
<dbReference type="Pfam" id="PF00528">
    <property type="entry name" value="BPD_transp_1"/>
    <property type="match status" value="1"/>
</dbReference>
<feature type="transmembrane region" description="Helical" evidence="9">
    <location>
        <begin position="430"/>
        <end position="452"/>
    </location>
</feature>
<dbReference type="GO" id="GO:0015423">
    <property type="term" value="F:ABC-type maltose transporter activity"/>
    <property type="evidence" value="ECO:0007669"/>
    <property type="project" value="TreeGrafter"/>
</dbReference>
<feature type="domain" description="ABC transmembrane type-1" evidence="11">
    <location>
        <begin position="227"/>
        <end position="451"/>
    </location>
</feature>
<evidence type="ECO:0000313" key="13">
    <source>
        <dbReference type="Proteomes" id="UP000569951"/>
    </source>
</evidence>
<dbReference type="RefSeq" id="WP_183984139.1">
    <property type="nucleotide sequence ID" value="NZ_JACHHG010000002.1"/>
</dbReference>
<dbReference type="GO" id="GO:1990060">
    <property type="term" value="C:maltose transport complex"/>
    <property type="evidence" value="ECO:0007669"/>
    <property type="project" value="TreeGrafter"/>
</dbReference>
<name>A0A841HYN9_9DEIO</name>
<evidence type="ECO:0000259" key="11">
    <source>
        <dbReference type="PROSITE" id="PS50928"/>
    </source>
</evidence>
<accession>A0A841HYN9</accession>
<evidence type="ECO:0000256" key="4">
    <source>
        <dbReference type="ARBA" id="ARBA00022475"/>
    </source>
</evidence>
<keyword evidence="4 10" id="KW-1003">Cell membrane</keyword>
<sequence length="463" mass="50223">MNIGSTRPPEGARGLLIAIGVLLALLAASLGLAYLLTQLTALVFPTLPAYFVLIYLVIALIPLMVLLGRLLPWMSNWYYLVPALVFLAAFTLYPIVLTVNFAFTNYSGQNSGQPDSSARSEIVQVAPDRRAVTVGAVGGAEETLEGIFRCESGQCAGRRAALYDEDGSQPVFAQVRAIEGSTVELAAPLAENFTPVAITRVNSIGYVGWENFRYIFAQASVQLLPIFAWTVVFAFSTIVLNAAAGMLLGILLNNRRLRFRNLYRSLLILPWAVPVVISVQFWNVLLNQNYGTMNRILGLLGASPVPWLTDPDWAKVSILLVNLWLGFPYMMTATISTLAAIPEDIYEAAEIDGASRVEQVRFITLPLLRSAFTPILLSGFAFNFNNFGIIYLLTQGGPPLAGRTATGQSTDILISWGYNTAFLSQGGANYAGASAIAVMIAILTVGISVFNFRAAGVFKETQR</sequence>
<dbReference type="PANTHER" id="PTHR47314:SF1">
    <property type="entry name" value="MALTOSE_MALTODEXTRIN TRANSPORT SYSTEM PERMEASE PROTEIN MALF"/>
    <property type="match status" value="1"/>
</dbReference>
<evidence type="ECO:0000256" key="1">
    <source>
        <dbReference type="ARBA" id="ARBA00004651"/>
    </source>
</evidence>
<feature type="transmembrane region" description="Helical" evidence="9">
    <location>
        <begin position="362"/>
        <end position="382"/>
    </location>
</feature>
<dbReference type="Proteomes" id="UP000569951">
    <property type="component" value="Unassembled WGS sequence"/>
</dbReference>
<comment type="caution">
    <text evidence="12">The sequence shown here is derived from an EMBL/GenBank/DDBJ whole genome shotgun (WGS) entry which is preliminary data.</text>
</comment>
<evidence type="ECO:0000256" key="6">
    <source>
        <dbReference type="ARBA" id="ARBA00022692"/>
    </source>
</evidence>